<dbReference type="EMBL" id="FTNV01000002">
    <property type="protein sequence ID" value="SIS20094.1"/>
    <property type="molecule type" value="Genomic_DNA"/>
</dbReference>
<evidence type="ECO:0000256" key="1">
    <source>
        <dbReference type="ARBA" id="ARBA00023002"/>
    </source>
</evidence>
<dbReference type="SMART" id="SM00903">
    <property type="entry name" value="Flavin_Reduct"/>
    <property type="match status" value="1"/>
</dbReference>
<reference evidence="3 4" key="1">
    <citation type="submission" date="2017-01" db="EMBL/GenBank/DDBJ databases">
        <authorList>
            <person name="Mah S.A."/>
            <person name="Swanson W.J."/>
            <person name="Moy G.W."/>
            <person name="Vacquier V.D."/>
        </authorList>
    </citation>
    <scope>NUCLEOTIDE SEQUENCE [LARGE SCALE GENOMIC DNA]</scope>
    <source>
        <strain evidence="3 4">DSM 29590</strain>
    </source>
</reference>
<name>A0A1N7H5E4_9RHOB</name>
<evidence type="ECO:0000259" key="2">
    <source>
        <dbReference type="SMART" id="SM00903"/>
    </source>
</evidence>
<dbReference type="STRING" id="573024.SAMN05216208_2783"/>
<dbReference type="GO" id="GO:0010181">
    <property type="term" value="F:FMN binding"/>
    <property type="evidence" value="ECO:0007669"/>
    <property type="project" value="InterPro"/>
</dbReference>
<sequence length="307" mass="32960">MTQIDPRALRSALGSFMTGVTVVTALRNDGVAVGFTANSFSSVSLDPPLVLVCPGKFLSSFDTFANARHFAINILAEGQEDVSNIFAKSTADRFAQVPHRFDANGVPLIEGAAAQFSCTTEQVVPAGDHCILIGRVDTFVHARDAGLGYVNGRYFSLGLERAAFDETSGPAVCGAIIESGRDVLMVQTKNGLRPPHCAHMERGRLINDLRDTLITAGIEADLGQAYSVFESNAPRVQYSYFLATGHLTAQAPGIVAVPIADLTKQTFASAPIARMMTRFALEHQTRNFSLYVGSSEEGATHQYQTGR</sequence>
<proteinExistence type="predicted"/>
<dbReference type="GO" id="GO:0006208">
    <property type="term" value="P:pyrimidine nucleobase catabolic process"/>
    <property type="evidence" value="ECO:0007669"/>
    <property type="project" value="TreeGrafter"/>
</dbReference>
<evidence type="ECO:0000313" key="4">
    <source>
        <dbReference type="Proteomes" id="UP000186019"/>
    </source>
</evidence>
<evidence type="ECO:0000313" key="3">
    <source>
        <dbReference type="EMBL" id="SIS20094.1"/>
    </source>
</evidence>
<organism evidence="3 4">
    <name type="scientific">Roseovarius nanhaiticus</name>
    <dbReference type="NCBI Taxonomy" id="573024"/>
    <lineage>
        <taxon>Bacteria</taxon>
        <taxon>Pseudomonadati</taxon>
        <taxon>Pseudomonadota</taxon>
        <taxon>Alphaproteobacteria</taxon>
        <taxon>Rhodobacterales</taxon>
        <taxon>Roseobacteraceae</taxon>
        <taxon>Roseovarius</taxon>
    </lineage>
</organism>
<dbReference type="Proteomes" id="UP000186019">
    <property type="component" value="Unassembled WGS sequence"/>
</dbReference>
<dbReference type="Pfam" id="PF01613">
    <property type="entry name" value="Flavin_Reduct"/>
    <property type="match status" value="1"/>
</dbReference>
<dbReference type="InterPro" id="IPR050268">
    <property type="entry name" value="NADH-dep_flavin_reductase"/>
</dbReference>
<dbReference type="Gene3D" id="3.90.79.10">
    <property type="entry name" value="Nucleoside Triphosphate Pyrophosphohydrolase"/>
    <property type="match status" value="1"/>
</dbReference>
<dbReference type="Gene3D" id="2.30.110.10">
    <property type="entry name" value="Electron Transport, Fmn-binding Protein, Chain A"/>
    <property type="match status" value="1"/>
</dbReference>
<dbReference type="RefSeq" id="WP_076534505.1">
    <property type="nucleotide sequence ID" value="NZ_FOAC01000003.1"/>
</dbReference>
<dbReference type="AlphaFoldDB" id="A0A1N7H5E4"/>
<dbReference type="InterPro" id="IPR012349">
    <property type="entry name" value="Split_barrel_FMN-bd"/>
</dbReference>
<dbReference type="InterPro" id="IPR002563">
    <property type="entry name" value="Flavin_Rdtase-like_dom"/>
</dbReference>
<feature type="domain" description="Flavin reductase like" evidence="2">
    <location>
        <begin position="13"/>
        <end position="156"/>
    </location>
</feature>
<dbReference type="SUPFAM" id="SSF50475">
    <property type="entry name" value="FMN-binding split barrel"/>
    <property type="match status" value="1"/>
</dbReference>
<dbReference type="PANTHER" id="PTHR30466">
    <property type="entry name" value="FLAVIN REDUCTASE"/>
    <property type="match status" value="1"/>
</dbReference>
<protein>
    <submittedName>
        <fullName evidence="3">NADH-FMN oxidoreductase RutF, flavin reductase (DIM6/NTAB) family</fullName>
    </submittedName>
</protein>
<accession>A0A1N7H5E4</accession>
<dbReference type="PANTHER" id="PTHR30466:SF1">
    <property type="entry name" value="FMN REDUCTASE (NADH) RUTF"/>
    <property type="match status" value="1"/>
</dbReference>
<keyword evidence="4" id="KW-1185">Reference proteome</keyword>
<dbReference type="OrthoDB" id="9792858at2"/>
<keyword evidence="1" id="KW-0560">Oxidoreductase</keyword>
<dbReference type="GO" id="GO:0042602">
    <property type="term" value="F:riboflavin reductase (NADPH) activity"/>
    <property type="evidence" value="ECO:0007669"/>
    <property type="project" value="TreeGrafter"/>
</dbReference>
<gene>
    <name evidence="3" type="ORF">SAMN05421666_2536</name>
</gene>